<dbReference type="Gene3D" id="3.40.1000.70">
    <property type="entry name" value="PknH-like extracellular domain"/>
    <property type="match status" value="1"/>
</dbReference>
<feature type="transmembrane region" description="Helical" evidence="2">
    <location>
        <begin position="48"/>
        <end position="70"/>
    </location>
</feature>
<feature type="domain" description="PknH-like extracellular" evidence="4">
    <location>
        <begin position="111"/>
        <end position="300"/>
    </location>
</feature>
<evidence type="ECO:0000259" key="4">
    <source>
        <dbReference type="Pfam" id="PF14032"/>
    </source>
</evidence>
<feature type="transmembrane region" description="Helical" evidence="2">
    <location>
        <begin position="12"/>
        <end position="36"/>
    </location>
</feature>
<dbReference type="Pfam" id="PF13828">
    <property type="entry name" value="DUF4190"/>
    <property type="match status" value="1"/>
</dbReference>
<dbReference type="Pfam" id="PF14032">
    <property type="entry name" value="PknH_C"/>
    <property type="match status" value="1"/>
</dbReference>
<name>V5X8N4_MYCNE</name>
<protein>
    <submittedName>
        <fullName evidence="5">Nuclease PIN</fullName>
    </submittedName>
</protein>
<evidence type="ECO:0000256" key="2">
    <source>
        <dbReference type="SAM" id="Phobius"/>
    </source>
</evidence>
<keyword evidence="6" id="KW-1185">Reference proteome</keyword>
<feature type="compositionally biased region" description="Pro residues" evidence="1">
    <location>
        <begin position="91"/>
        <end position="109"/>
    </location>
</feature>
<organism evidence="5 6">
    <name type="scientific">Mycolicibacterium neoaurum VKM Ac-1815D</name>
    <dbReference type="NCBI Taxonomy" id="700508"/>
    <lineage>
        <taxon>Bacteria</taxon>
        <taxon>Bacillati</taxon>
        <taxon>Actinomycetota</taxon>
        <taxon>Actinomycetes</taxon>
        <taxon>Mycobacteriales</taxon>
        <taxon>Mycobacteriaceae</taxon>
        <taxon>Mycolicibacterium</taxon>
    </lineage>
</organism>
<keyword evidence="2" id="KW-1133">Transmembrane helix</keyword>
<feature type="region of interest" description="Disordered" evidence="1">
    <location>
        <begin position="77"/>
        <end position="110"/>
    </location>
</feature>
<keyword evidence="2" id="KW-0472">Membrane</keyword>
<proteinExistence type="predicted"/>
<dbReference type="AlphaFoldDB" id="V5X8N4"/>
<feature type="domain" description="DUF4190" evidence="3">
    <location>
        <begin position="13"/>
        <end position="62"/>
    </location>
</feature>
<evidence type="ECO:0000256" key="1">
    <source>
        <dbReference type="SAM" id="MobiDB-lite"/>
    </source>
</evidence>
<gene>
    <name evidence="5" type="ORF">D174_05960</name>
</gene>
<keyword evidence="2" id="KW-0812">Transmembrane</keyword>
<evidence type="ECO:0000259" key="3">
    <source>
        <dbReference type="Pfam" id="PF13828"/>
    </source>
</evidence>
<dbReference type="InterPro" id="IPR026954">
    <property type="entry name" value="PknH-like_Extracell"/>
</dbReference>
<sequence>MPDRGEVNTLATLSMVFAFVFAPAGAILGHLGLAQVARTGQRGRERALSGITLSYVVMTTVIVGLVVWAAGGNESPTPAFAADPSTTSVAAPPPRTTDVPAPTPKPRPTLEPTALQGILLNVDDLRALLTRPALAPIWTTSGLGLQPDRGGFEDTSCAGSHFKGTPMAYGGHVPLQFTGTDIGDRSTGLLIGQGAAVFPDAAAAQQAFTAYVGYLRGCAGKSTMTIPTTPTADGLSLTYGMPVEIGNDMVKVDTKVEGGTPGGEFSHYLAVKNNVVVDSIFIGLGLADTPTRVMQAMLDRVPN</sequence>
<evidence type="ECO:0000313" key="5">
    <source>
        <dbReference type="EMBL" id="AHC24158.1"/>
    </source>
</evidence>
<reference evidence="5 6" key="1">
    <citation type="journal article" date="2014" name="Genome Announc.">
        <title>Complete Genome Sequence of Sterol-Transforming Mycobacterium neoaurum Strain VKM Ac-1815D.</title>
        <authorList>
            <person name="Shtratnikova V.Y."/>
            <person name="Bragin E.Y."/>
            <person name="Dovbnya D.V."/>
            <person name="Pekov Y.A."/>
            <person name="Schelkunov M.I."/>
            <person name="Strizhov N."/>
            <person name="Ivashina T.V."/>
            <person name="Ashapkin V.V."/>
            <person name="Donova M.V."/>
        </authorList>
    </citation>
    <scope>NUCLEOTIDE SEQUENCE [LARGE SCALE GENOMIC DNA]</scope>
    <source>
        <strain evidence="5 6">VKM Ac-1815D</strain>
    </source>
</reference>
<accession>V5X8N4</accession>
<dbReference type="InterPro" id="IPR038232">
    <property type="entry name" value="PknH-like_Extracell_sf"/>
</dbReference>
<dbReference type="EMBL" id="CP006936">
    <property type="protein sequence ID" value="AHC24158.1"/>
    <property type="molecule type" value="Genomic_DNA"/>
</dbReference>
<dbReference type="Proteomes" id="UP000018763">
    <property type="component" value="Chromosome"/>
</dbReference>
<dbReference type="InterPro" id="IPR025241">
    <property type="entry name" value="DUF4190"/>
</dbReference>
<evidence type="ECO:0000313" key="6">
    <source>
        <dbReference type="Proteomes" id="UP000018763"/>
    </source>
</evidence>